<comment type="caution">
    <text evidence="4">The sequence shown here is derived from an EMBL/GenBank/DDBJ whole genome shotgun (WGS) entry which is preliminary data.</text>
</comment>
<reference evidence="4 5" key="1">
    <citation type="submission" date="2018-11" db="EMBL/GenBank/DDBJ databases">
        <title>Saccharopolyspora rhizosphaerae sp. nov., an actinomycete isolated from rhizosphere soil in Thailand.</title>
        <authorList>
            <person name="Intra B."/>
            <person name="Euanorasetr J."/>
            <person name="Take A."/>
            <person name="Inahashi Y."/>
            <person name="Mori M."/>
            <person name="Panbangred W."/>
            <person name="Matsumoto A."/>
        </authorList>
    </citation>
    <scope>NUCLEOTIDE SEQUENCE [LARGE SCALE GENOMIC DNA]</scope>
    <source>
        <strain evidence="4 5">H219</strain>
    </source>
</reference>
<accession>A0A3R8P7G1</accession>
<dbReference type="Proteomes" id="UP000274515">
    <property type="component" value="Unassembled WGS sequence"/>
</dbReference>
<evidence type="ECO:0008006" key="6">
    <source>
        <dbReference type="Google" id="ProtNLM"/>
    </source>
</evidence>
<gene>
    <name evidence="4" type="ORF">EIL87_06760</name>
</gene>
<dbReference type="OrthoDB" id="5192320at2"/>
<dbReference type="GO" id="GO:0016020">
    <property type="term" value="C:membrane"/>
    <property type="evidence" value="ECO:0007669"/>
    <property type="project" value="UniProtKB-SubCell"/>
</dbReference>
<dbReference type="EMBL" id="RSAA01000007">
    <property type="protein sequence ID" value="RRO17965.1"/>
    <property type="molecule type" value="Genomic_DNA"/>
</dbReference>
<organism evidence="4 5">
    <name type="scientific">Saccharopolyspora rhizosphaerae</name>
    <dbReference type="NCBI Taxonomy" id="2492662"/>
    <lineage>
        <taxon>Bacteria</taxon>
        <taxon>Bacillati</taxon>
        <taxon>Actinomycetota</taxon>
        <taxon>Actinomycetes</taxon>
        <taxon>Pseudonocardiales</taxon>
        <taxon>Pseudonocardiaceae</taxon>
        <taxon>Saccharopolyspora</taxon>
    </lineage>
</organism>
<keyword evidence="3" id="KW-0812">Transmembrane</keyword>
<keyword evidence="2 3" id="KW-0472">Membrane</keyword>
<evidence type="ECO:0000256" key="3">
    <source>
        <dbReference type="SAM" id="Phobius"/>
    </source>
</evidence>
<evidence type="ECO:0000313" key="4">
    <source>
        <dbReference type="EMBL" id="RRO17965.1"/>
    </source>
</evidence>
<dbReference type="AlphaFoldDB" id="A0A3R8P7G1"/>
<proteinExistence type="predicted"/>
<evidence type="ECO:0000256" key="1">
    <source>
        <dbReference type="ARBA" id="ARBA00004370"/>
    </source>
</evidence>
<dbReference type="PANTHER" id="PTHR37042">
    <property type="entry name" value="OUTER MEMBRANE PROTEIN RV1973"/>
    <property type="match status" value="1"/>
</dbReference>
<evidence type="ECO:0000256" key="2">
    <source>
        <dbReference type="ARBA" id="ARBA00023136"/>
    </source>
</evidence>
<evidence type="ECO:0000313" key="5">
    <source>
        <dbReference type="Proteomes" id="UP000274515"/>
    </source>
</evidence>
<feature type="transmembrane region" description="Helical" evidence="3">
    <location>
        <begin position="20"/>
        <end position="40"/>
    </location>
</feature>
<dbReference type="RefSeq" id="WP_125089319.1">
    <property type="nucleotide sequence ID" value="NZ_RSAA01000007.1"/>
</dbReference>
<keyword evidence="5" id="KW-1185">Reference proteome</keyword>
<keyword evidence="3" id="KW-1133">Transmembrane helix</keyword>
<comment type="subcellular location">
    <subcellularLocation>
        <location evidence="1">Membrane</location>
    </subcellularLocation>
</comment>
<name>A0A3R8P7G1_9PSEU</name>
<dbReference type="PANTHER" id="PTHR37042:SF4">
    <property type="entry name" value="OUTER MEMBRANE PROTEIN RV1973"/>
    <property type="match status" value="1"/>
</dbReference>
<sequence length="175" mass="19093">MTTTDTVETTEPTPEPKRRRTLPVLAVLVLLAVTAAVAVLHARQDSAARVEAARAEATRAAGERISAILSYAHDTLDRDLAAAERSVTGGFARDYLELQRTMIRPAAVRDRISTRTTLSALGVVRGDDQQVVVLAFINQLTTSSRQTTPLIEGARVRVTLEQVGEEWRVSKMDTV</sequence>
<protein>
    <recommendedName>
        <fullName evidence="6">Mce-associated membrane protein</fullName>
    </recommendedName>
</protein>